<evidence type="ECO:0000313" key="1">
    <source>
        <dbReference type="EMBL" id="QJA62045.1"/>
    </source>
</evidence>
<name>A0A6M3IY72_9ZZZZ</name>
<protein>
    <submittedName>
        <fullName evidence="1">Uncharacterized protein</fullName>
    </submittedName>
</protein>
<dbReference type="EMBL" id="MT141460">
    <property type="protein sequence ID" value="QJA62045.1"/>
    <property type="molecule type" value="Genomic_DNA"/>
</dbReference>
<dbReference type="AlphaFoldDB" id="A0A6M3IY72"/>
<sequence length="614" mass="62483">MSNEFSEGLVVTGDVDISTGSHFKINGVNLAISDLGSVGALASLNTVDTDQIDNDAITAAKLDDSADFVMNTLQLAGNIIKNSAAETTITLDVDQGVTFAANVVVTGSITSGTWAATAIAVTKGGTGATSAADARTNLGLAIGTNVQAYNATLAAVAAGTYAGDDSIVTVGTITAGVWNGTDVAVTAGGTGAGDASTARTNLGLAIGTNVQAYNSNLATLATSTGTAGYVWSTDGAGTGSWTAAGVYTAGTGLDLTTGTFSLSHLGLENLTDPGEDRLIGWDDTAGNTLFFKLGANISITGDTINAVASGGSTTWNLDGDSGTPEIIEDAQTVTFAGGAGIDTVVSSGDVLTISIDATVLVDGDFTSDGLMKRTGAGTYGIVTDSSTDWNTAYSDRMKWDGGDTGLTAATGRTSLDLANTHTHAPAALGSNNQIWGSNGSANAWKTPKKKSIILTALGGTPNTTTPCADPEQKESTTNDVNYWVLAFDQTSDEYASWDFALPADYDGGTFDVTFYWTAESGSNDVSWNIKAQAQGNDDAIDGAWGTAQEAEDTLITAGDVHIVSTGTPLTAANTPVAGDDLKITVWRDADGVVSNLAADALLLKVRLDYTPLAY</sequence>
<gene>
    <name evidence="1" type="ORF">MM415B00831_0021</name>
</gene>
<organism evidence="1">
    <name type="scientific">viral metagenome</name>
    <dbReference type="NCBI Taxonomy" id="1070528"/>
    <lineage>
        <taxon>unclassified sequences</taxon>
        <taxon>metagenomes</taxon>
        <taxon>organismal metagenomes</taxon>
    </lineage>
</organism>
<proteinExistence type="predicted"/>
<reference evidence="1" key="1">
    <citation type="submission" date="2020-03" db="EMBL/GenBank/DDBJ databases">
        <title>The deep terrestrial virosphere.</title>
        <authorList>
            <person name="Holmfeldt K."/>
            <person name="Nilsson E."/>
            <person name="Simone D."/>
            <person name="Lopez-Fernandez M."/>
            <person name="Wu X."/>
            <person name="de Brujin I."/>
            <person name="Lundin D."/>
            <person name="Andersson A."/>
            <person name="Bertilsson S."/>
            <person name="Dopson M."/>
        </authorList>
    </citation>
    <scope>NUCLEOTIDE SEQUENCE</scope>
    <source>
        <strain evidence="1">MM415B00831</strain>
    </source>
</reference>
<accession>A0A6M3IY72</accession>